<gene>
    <name evidence="1" type="ORF">RPERSI_LOCUS32021</name>
</gene>
<feature type="non-terminal residue" evidence="1">
    <location>
        <position position="40"/>
    </location>
</feature>
<dbReference type="Proteomes" id="UP000789920">
    <property type="component" value="Unassembled WGS sequence"/>
</dbReference>
<sequence>MIITINYALIRDNKEPLNKKSGEFAELIELMEIVKQKYEN</sequence>
<evidence type="ECO:0000313" key="2">
    <source>
        <dbReference type="Proteomes" id="UP000789920"/>
    </source>
</evidence>
<evidence type="ECO:0000313" key="1">
    <source>
        <dbReference type="EMBL" id="CAG8841781.1"/>
    </source>
</evidence>
<comment type="caution">
    <text evidence="1">The sequence shown here is derived from an EMBL/GenBank/DDBJ whole genome shotgun (WGS) entry which is preliminary data.</text>
</comment>
<organism evidence="1 2">
    <name type="scientific">Racocetra persica</name>
    <dbReference type="NCBI Taxonomy" id="160502"/>
    <lineage>
        <taxon>Eukaryota</taxon>
        <taxon>Fungi</taxon>
        <taxon>Fungi incertae sedis</taxon>
        <taxon>Mucoromycota</taxon>
        <taxon>Glomeromycotina</taxon>
        <taxon>Glomeromycetes</taxon>
        <taxon>Diversisporales</taxon>
        <taxon>Gigasporaceae</taxon>
        <taxon>Racocetra</taxon>
    </lineage>
</organism>
<keyword evidence="2" id="KW-1185">Reference proteome</keyword>
<accession>A0ACA9SKT8</accession>
<protein>
    <submittedName>
        <fullName evidence="1">12789_t:CDS:1</fullName>
    </submittedName>
</protein>
<reference evidence="1" key="1">
    <citation type="submission" date="2021-06" db="EMBL/GenBank/DDBJ databases">
        <authorList>
            <person name="Kallberg Y."/>
            <person name="Tangrot J."/>
            <person name="Rosling A."/>
        </authorList>
    </citation>
    <scope>NUCLEOTIDE SEQUENCE</scope>
    <source>
        <strain evidence="1">MA461A</strain>
    </source>
</reference>
<dbReference type="EMBL" id="CAJVQC010131640">
    <property type="protein sequence ID" value="CAG8841781.1"/>
    <property type="molecule type" value="Genomic_DNA"/>
</dbReference>
<name>A0ACA9SKT8_9GLOM</name>
<proteinExistence type="predicted"/>